<keyword evidence="3" id="KW-1185">Reference proteome</keyword>
<organism evidence="2 3">
    <name type="scientific">Mycena sanguinolenta</name>
    <dbReference type="NCBI Taxonomy" id="230812"/>
    <lineage>
        <taxon>Eukaryota</taxon>
        <taxon>Fungi</taxon>
        <taxon>Dikarya</taxon>
        <taxon>Basidiomycota</taxon>
        <taxon>Agaricomycotina</taxon>
        <taxon>Agaricomycetes</taxon>
        <taxon>Agaricomycetidae</taxon>
        <taxon>Agaricales</taxon>
        <taxon>Marasmiineae</taxon>
        <taxon>Mycenaceae</taxon>
        <taxon>Mycena</taxon>
    </lineage>
</organism>
<dbReference type="Proteomes" id="UP000623467">
    <property type="component" value="Unassembled WGS sequence"/>
</dbReference>
<keyword evidence="1" id="KW-0472">Membrane</keyword>
<evidence type="ECO:0000313" key="3">
    <source>
        <dbReference type="Proteomes" id="UP000623467"/>
    </source>
</evidence>
<dbReference type="OrthoDB" id="61370at2759"/>
<keyword evidence="1" id="KW-0812">Transmembrane</keyword>
<dbReference type="AlphaFoldDB" id="A0A8H7DM11"/>
<dbReference type="EMBL" id="JACAZH010000001">
    <property type="protein sequence ID" value="KAF7376151.1"/>
    <property type="molecule type" value="Genomic_DNA"/>
</dbReference>
<protein>
    <submittedName>
        <fullName evidence="2">Uncharacterized protein</fullName>
    </submittedName>
</protein>
<accession>A0A8H7DM11</accession>
<feature type="transmembrane region" description="Helical" evidence="1">
    <location>
        <begin position="94"/>
        <end position="116"/>
    </location>
</feature>
<evidence type="ECO:0000256" key="1">
    <source>
        <dbReference type="SAM" id="Phobius"/>
    </source>
</evidence>
<evidence type="ECO:0000313" key="2">
    <source>
        <dbReference type="EMBL" id="KAF7376151.1"/>
    </source>
</evidence>
<keyword evidence="1" id="KW-1133">Transmembrane helix</keyword>
<comment type="caution">
    <text evidence="2">The sequence shown here is derived from an EMBL/GenBank/DDBJ whole genome shotgun (WGS) entry which is preliminary data.</text>
</comment>
<sequence>MRKTSYAITALAVIVTTVFTILSLTRHDWIVARYKMDALSYEGKYGLHEVCQRLVINLPGGGTKFERGQCRKFPSRDAEDCDENGYFCGAWTSAGYAVEIAIGFGALSLVAILVGVSTSARRRRIWRVVAGFVIFQALLQLAAFILIVDVYRTSRYPTFEDAKLGPALVFNALAWVFGLLTALVVIVTGTEADRGKKWAAGNRAEHGRLSEATSLLRGN</sequence>
<gene>
    <name evidence="2" type="ORF">MSAN_00030000</name>
</gene>
<name>A0A8H7DM11_9AGAR</name>
<dbReference type="Gene3D" id="1.20.140.150">
    <property type="match status" value="1"/>
</dbReference>
<feature type="transmembrane region" description="Helical" evidence="1">
    <location>
        <begin position="128"/>
        <end position="148"/>
    </location>
</feature>
<proteinExistence type="predicted"/>
<reference evidence="2" key="1">
    <citation type="submission" date="2020-05" db="EMBL/GenBank/DDBJ databases">
        <title>Mycena genomes resolve the evolution of fungal bioluminescence.</title>
        <authorList>
            <person name="Tsai I.J."/>
        </authorList>
    </citation>
    <scope>NUCLEOTIDE SEQUENCE</scope>
    <source>
        <strain evidence="2">160909Yilan</strain>
    </source>
</reference>
<feature type="transmembrane region" description="Helical" evidence="1">
    <location>
        <begin position="7"/>
        <end position="25"/>
    </location>
</feature>
<feature type="transmembrane region" description="Helical" evidence="1">
    <location>
        <begin position="168"/>
        <end position="187"/>
    </location>
</feature>